<keyword evidence="2" id="KW-1185">Reference proteome</keyword>
<dbReference type="PANTHER" id="PTHR43861:SF6">
    <property type="entry name" value="METHYLTRANSFERASE TYPE 11"/>
    <property type="match status" value="1"/>
</dbReference>
<dbReference type="AlphaFoldDB" id="A0A0P0URT5"/>
<dbReference type="Pfam" id="PF13489">
    <property type="entry name" value="Methyltransf_23"/>
    <property type="match status" value="1"/>
</dbReference>
<dbReference type="PANTHER" id="PTHR43861">
    <property type="entry name" value="TRANS-ACONITATE 2-METHYLTRANSFERASE-RELATED"/>
    <property type="match status" value="1"/>
</dbReference>
<dbReference type="GO" id="GO:0032259">
    <property type="term" value="P:methylation"/>
    <property type="evidence" value="ECO:0007669"/>
    <property type="project" value="UniProtKB-KW"/>
</dbReference>
<reference evidence="1 2" key="1">
    <citation type="journal article" date="2000" name="Mar. Ecol. Prog. Ser.">
        <title>Phylogenetic characterization of endosymbionts in three hydrothermal vent mussels: influence on host distributions.</title>
        <authorList>
            <person name="Fujiwara Y."/>
            <person name="Takai K."/>
            <person name="Uematsu K."/>
            <person name="Tsuchida S."/>
            <person name="Hunt J.C."/>
            <person name="Hashimoto J."/>
        </authorList>
    </citation>
    <scope>NUCLEOTIDE SEQUENCE [LARGE SCALE GENOMIC DNA]</scope>
    <source>
        <strain evidence="1 2">Myojin Knoll</strain>
    </source>
</reference>
<dbReference type="RefSeq" id="WP_066044175.1">
    <property type="nucleotide sequence ID" value="NZ_AP013042.1"/>
</dbReference>
<reference evidence="1 2" key="2">
    <citation type="journal article" date="2016" name="ISME J.">
        <title>Heterogeneous composition of key metabolic gene clusters in a vent mussel symbiont population.</title>
        <authorList>
            <person name="Ikuta T."/>
            <person name="Takaki Y."/>
            <person name="Nagai Y."/>
            <person name="Shimamura S."/>
            <person name="Tsuda M."/>
            <person name="Kawagucci S."/>
            <person name="Aoki Y."/>
            <person name="Inoue K."/>
            <person name="Teruya M."/>
            <person name="Satou K."/>
            <person name="Teruya K."/>
            <person name="Shimoji M."/>
            <person name="Tamotsu H."/>
            <person name="Hirano T."/>
            <person name="Maruyama T."/>
            <person name="Yoshida T."/>
        </authorList>
    </citation>
    <scope>NUCLEOTIDE SEQUENCE [LARGE SCALE GENOMIC DNA]</scope>
    <source>
        <strain evidence="1 2">Myojin Knoll</strain>
    </source>
</reference>
<dbReference type="SUPFAM" id="SSF53335">
    <property type="entry name" value="S-adenosyl-L-methionine-dependent methyltransferases"/>
    <property type="match status" value="1"/>
</dbReference>
<keyword evidence="1" id="KW-0489">Methyltransferase</keyword>
<sequence length="320" mass="36770">MSNRILKHYRFGKIFAWINRHLRSRRKAIEKIRNLYKKLGLVSNGCSLCGGVDFTLIAEGDRYGFDLNKQFCNQCGLVQTYPALSAEFHQAFYSYHYRPLYLKSKKVNYQSVIKEQTDKGKKYLNYFRENGLKDEVLNKISIVEIGCSSGGTLNTLKPFVKSVYGCDLDIEAIKFAKQEFNLNVEVSMYPTDLPKGKKLFIMSHVLEHVFSPLETLTKVRKLLKKGDYLFVAVPGINQVAKGDYKNDLRRYFHIAHVTDFTGSTLANVAHYSGFKILNIDEEINGLFVADRVTDWKKNEYDAVDNIQRVEETYSGLAPHL</sequence>
<protein>
    <submittedName>
        <fullName evidence="1">Type 11 methyltransferase</fullName>
    </submittedName>
</protein>
<name>A0A0P0URT5_9GAMM</name>
<dbReference type="InterPro" id="IPR029063">
    <property type="entry name" value="SAM-dependent_MTases_sf"/>
</dbReference>
<accession>A0A0P0URT5</accession>
<dbReference type="Gene3D" id="3.40.50.150">
    <property type="entry name" value="Vaccinia Virus protein VP39"/>
    <property type="match status" value="1"/>
</dbReference>
<dbReference type="KEGG" id="ebh:BSEPE_0684"/>
<dbReference type="Proteomes" id="UP000067399">
    <property type="component" value="Chromosome"/>
</dbReference>
<evidence type="ECO:0000313" key="1">
    <source>
        <dbReference type="EMBL" id="BAS67680.1"/>
    </source>
</evidence>
<evidence type="ECO:0000313" key="2">
    <source>
        <dbReference type="Proteomes" id="UP000067399"/>
    </source>
</evidence>
<gene>
    <name evidence="1" type="ORF">BSEPE_0684</name>
</gene>
<organism evidence="1 2">
    <name type="scientific">endosymbiont of Bathymodiolus septemdierum str. Myojin knoll</name>
    <dbReference type="NCBI Taxonomy" id="1303921"/>
    <lineage>
        <taxon>Bacteria</taxon>
        <taxon>Pseudomonadati</taxon>
        <taxon>Pseudomonadota</taxon>
        <taxon>Gammaproteobacteria</taxon>
        <taxon>sulfur-oxidizing symbionts</taxon>
    </lineage>
</organism>
<dbReference type="OrthoDB" id="9815644at2"/>
<keyword evidence="1" id="KW-0808">Transferase</keyword>
<dbReference type="EMBL" id="AP013042">
    <property type="protein sequence ID" value="BAS67680.1"/>
    <property type="molecule type" value="Genomic_DNA"/>
</dbReference>
<dbReference type="STRING" id="1303921.BSEPE_0684"/>
<dbReference type="CDD" id="cd02440">
    <property type="entry name" value="AdoMet_MTases"/>
    <property type="match status" value="1"/>
</dbReference>
<proteinExistence type="predicted"/>
<dbReference type="GO" id="GO:0008168">
    <property type="term" value="F:methyltransferase activity"/>
    <property type="evidence" value="ECO:0007669"/>
    <property type="project" value="UniProtKB-KW"/>
</dbReference>